<dbReference type="Pfam" id="PF01909">
    <property type="entry name" value="NTP_transf_2"/>
    <property type="match status" value="1"/>
</dbReference>
<evidence type="ECO:0000313" key="2">
    <source>
        <dbReference type="EMBL" id="NMO02461.1"/>
    </source>
</evidence>
<feature type="domain" description="Polymerase nucleotidyl transferase" evidence="1">
    <location>
        <begin position="11"/>
        <end position="58"/>
    </location>
</feature>
<dbReference type="RefSeq" id="WP_170194970.1">
    <property type="nucleotide sequence ID" value="NZ_JABBNB010000014.1"/>
</dbReference>
<reference evidence="2 3" key="1">
    <citation type="submission" date="2020-04" db="EMBL/GenBank/DDBJ databases">
        <title>Gordonia sp. nov. TBRC 11910.</title>
        <authorList>
            <person name="Suriyachadkun C."/>
        </authorList>
    </citation>
    <scope>NUCLEOTIDE SEQUENCE [LARGE SCALE GENOMIC DNA]</scope>
    <source>
        <strain evidence="2 3">TBRC 11910</strain>
    </source>
</reference>
<dbReference type="AlphaFoldDB" id="A0A848L1R7"/>
<evidence type="ECO:0000259" key="1">
    <source>
        <dbReference type="Pfam" id="PF01909"/>
    </source>
</evidence>
<comment type="caution">
    <text evidence="2">The sequence shown here is derived from an EMBL/GenBank/DDBJ whole genome shotgun (WGS) entry which is preliminary data.</text>
</comment>
<keyword evidence="3" id="KW-1185">Reference proteome</keyword>
<gene>
    <name evidence="2" type="ORF">HH308_14675</name>
</gene>
<dbReference type="Gene3D" id="3.30.460.10">
    <property type="entry name" value="Beta Polymerase, domain 2"/>
    <property type="match status" value="1"/>
</dbReference>
<dbReference type="InterPro" id="IPR043519">
    <property type="entry name" value="NT_sf"/>
</dbReference>
<dbReference type="InterPro" id="IPR002934">
    <property type="entry name" value="Polymerase_NTP_transf_dom"/>
</dbReference>
<evidence type="ECO:0000313" key="3">
    <source>
        <dbReference type="Proteomes" id="UP000550729"/>
    </source>
</evidence>
<organism evidence="2 3">
    <name type="scientific">Gordonia asplenii</name>
    <dbReference type="NCBI Taxonomy" id="2725283"/>
    <lineage>
        <taxon>Bacteria</taxon>
        <taxon>Bacillati</taxon>
        <taxon>Actinomycetota</taxon>
        <taxon>Actinomycetes</taxon>
        <taxon>Mycobacteriales</taxon>
        <taxon>Gordoniaceae</taxon>
        <taxon>Gordonia</taxon>
    </lineage>
</organism>
<dbReference type="Proteomes" id="UP000550729">
    <property type="component" value="Unassembled WGS sequence"/>
</dbReference>
<dbReference type="GO" id="GO:0016779">
    <property type="term" value="F:nucleotidyltransferase activity"/>
    <property type="evidence" value="ECO:0007669"/>
    <property type="project" value="InterPro"/>
</dbReference>
<protein>
    <submittedName>
        <fullName evidence="2">Nucleotidyltransferase domain-containing protein</fullName>
    </submittedName>
</protein>
<proteinExistence type="predicted"/>
<dbReference type="SUPFAM" id="SSF81301">
    <property type="entry name" value="Nucleotidyltransferase"/>
    <property type="match status" value="1"/>
</dbReference>
<dbReference type="CDD" id="cd05403">
    <property type="entry name" value="NT_KNTase_like"/>
    <property type="match status" value="1"/>
</dbReference>
<name>A0A848L1R7_9ACTN</name>
<keyword evidence="2" id="KW-0808">Transferase</keyword>
<dbReference type="EMBL" id="JABBNB010000014">
    <property type="protein sequence ID" value="NMO02461.1"/>
    <property type="molecule type" value="Genomic_DNA"/>
</dbReference>
<accession>A0A848L1R7</accession>
<sequence>MNESDAEFVDEVADVLYELPGVCAVALGGSRASGTARDDSDWDFGLYYRGEFDPDDLRAVGWPGEIFDVGAWGGGIFNGGAWLRIDGRKVDIVYRDLVVVDHELGEAAAGRFHWEPLMFHLAGIPSYLVLAELSVNRVLRGEPLPKPDFAAPLRERASQLWRGNADLTLGYLENYYAPRGQVGEAAATLVTAAMQTAHAVLAERGEWAVNEKRLIDRAGLRGIDDIVRGMSDDPAVLLAAAAAARSLFARR</sequence>